<dbReference type="Proteomes" id="UP001199106">
    <property type="component" value="Unassembled WGS sequence"/>
</dbReference>
<evidence type="ECO:0008006" key="3">
    <source>
        <dbReference type="Google" id="ProtNLM"/>
    </source>
</evidence>
<proteinExistence type="predicted"/>
<comment type="caution">
    <text evidence="1">The sequence shown here is derived from an EMBL/GenBank/DDBJ whole genome shotgun (WGS) entry which is preliminary data.</text>
</comment>
<evidence type="ECO:0000313" key="1">
    <source>
        <dbReference type="EMBL" id="KAG9191423.1"/>
    </source>
</evidence>
<organism evidence="1 2">
    <name type="scientific">Alternaria panax</name>
    <dbReference type="NCBI Taxonomy" id="48097"/>
    <lineage>
        <taxon>Eukaryota</taxon>
        <taxon>Fungi</taxon>
        <taxon>Dikarya</taxon>
        <taxon>Ascomycota</taxon>
        <taxon>Pezizomycotina</taxon>
        <taxon>Dothideomycetes</taxon>
        <taxon>Pleosporomycetidae</taxon>
        <taxon>Pleosporales</taxon>
        <taxon>Pleosporineae</taxon>
        <taxon>Pleosporaceae</taxon>
        <taxon>Alternaria</taxon>
        <taxon>Alternaria sect. Panax</taxon>
    </lineage>
</organism>
<reference evidence="1" key="1">
    <citation type="submission" date="2021-07" db="EMBL/GenBank/DDBJ databases">
        <title>Genome Resource of American Ginseng Black Spot Pathogen Alternaria panax.</title>
        <authorList>
            <person name="Qiu C."/>
            <person name="Wang W."/>
            <person name="Liu Z."/>
        </authorList>
    </citation>
    <scope>NUCLEOTIDE SEQUENCE</scope>
    <source>
        <strain evidence="1">BNCC115425</strain>
    </source>
</reference>
<evidence type="ECO:0000313" key="2">
    <source>
        <dbReference type="Proteomes" id="UP001199106"/>
    </source>
</evidence>
<gene>
    <name evidence="1" type="ORF">G6011_09511</name>
</gene>
<protein>
    <recommendedName>
        <fullName evidence="3">F-box domain-containing protein</fullName>
    </recommendedName>
</protein>
<sequence length="216" mass="24226">MRLAVSTFWTGASLKTRSDSFDDFTVVSSALGQGSGTPSEVTPLEYRGILSTTYISPYSLHSIPTWIFSKTKLRHGIANTSGSKHAHLDDDSLTVKAKQVTKKKPLSRKEHKTSKSQSAFNRNKLGFLDLPTQLRLKIYRYCLIEVRTITVFSSSSNGPENLAFNLLRTCQVIHSEGAEMLYSENVFRFSHPPAVTPPTYTHKHLPFDYVPITQTQ</sequence>
<dbReference type="PANTHER" id="PTHR42085">
    <property type="entry name" value="F-BOX DOMAIN-CONTAINING PROTEIN"/>
    <property type="match status" value="1"/>
</dbReference>
<keyword evidence="2" id="KW-1185">Reference proteome</keyword>
<dbReference type="PANTHER" id="PTHR42085:SF2">
    <property type="entry name" value="F-BOX DOMAIN-CONTAINING PROTEIN"/>
    <property type="match status" value="1"/>
</dbReference>
<dbReference type="AlphaFoldDB" id="A0AAD4NP71"/>
<accession>A0AAD4NP71</accession>
<dbReference type="EMBL" id="JAANER010000004">
    <property type="protein sequence ID" value="KAG9191423.1"/>
    <property type="molecule type" value="Genomic_DNA"/>
</dbReference>
<name>A0AAD4NP71_9PLEO</name>
<dbReference type="InterPro" id="IPR038883">
    <property type="entry name" value="AN11006-like"/>
</dbReference>